<dbReference type="PANTHER" id="PTHR34474">
    <property type="entry name" value="SIGNAL TRANSDUCTION PROTEIN TRAP"/>
    <property type="match status" value="1"/>
</dbReference>
<evidence type="ECO:0000256" key="1">
    <source>
        <dbReference type="SAM" id="MobiDB-lite"/>
    </source>
</evidence>
<dbReference type="RefSeq" id="WP_185128988.1">
    <property type="nucleotide sequence ID" value="NZ_JACJVO010000011.1"/>
</dbReference>
<evidence type="ECO:0000313" key="3">
    <source>
        <dbReference type="EMBL" id="MBB6731312.1"/>
    </source>
</evidence>
<sequence>MIVATNTIRIKSGFADQVAERFKSPKGVQHAPGFVRMELLQTSQEDHDELKVCTTWESREAFEGWVNSDAFKQAHAHARPAGGSAPGAADGAAHSHAQAASAEGSHAHASSEGGTSAQQPPGGGIMLGSTLSVHEVVFSTGRND</sequence>
<dbReference type="Proteomes" id="UP000564644">
    <property type="component" value="Unassembled WGS sequence"/>
</dbReference>
<reference evidence="3 4" key="1">
    <citation type="submission" date="2020-08" db="EMBL/GenBank/DDBJ databases">
        <title>Cohnella phylogeny.</title>
        <authorList>
            <person name="Dunlap C."/>
        </authorList>
    </citation>
    <scope>NUCLEOTIDE SEQUENCE [LARGE SCALE GENOMIC DNA]</scope>
    <source>
        <strain evidence="3 4">CBP 2801</strain>
    </source>
</reference>
<gene>
    <name evidence="3" type="ORF">H7C18_10370</name>
</gene>
<dbReference type="Pfam" id="PF03992">
    <property type="entry name" value="ABM"/>
    <property type="match status" value="1"/>
</dbReference>
<feature type="compositionally biased region" description="Low complexity" evidence="1">
    <location>
        <begin position="79"/>
        <end position="117"/>
    </location>
</feature>
<evidence type="ECO:0000313" key="4">
    <source>
        <dbReference type="Proteomes" id="UP000564644"/>
    </source>
</evidence>
<evidence type="ECO:0000259" key="2">
    <source>
        <dbReference type="PROSITE" id="PS51725"/>
    </source>
</evidence>
<dbReference type="AlphaFoldDB" id="A0A7X0SJU8"/>
<dbReference type="PROSITE" id="PS51725">
    <property type="entry name" value="ABM"/>
    <property type="match status" value="1"/>
</dbReference>
<dbReference type="PANTHER" id="PTHR34474:SF4">
    <property type="entry name" value="HEME OXYGENASE (STAPHYLOBILIN-PRODUCING) 1"/>
    <property type="match status" value="1"/>
</dbReference>
<dbReference type="Gene3D" id="3.30.70.100">
    <property type="match status" value="1"/>
</dbReference>
<protein>
    <submittedName>
        <fullName evidence="3">Antibiotic biosynthesis monooxygenase</fullName>
    </submittedName>
</protein>
<keyword evidence="3" id="KW-0560">Oxidoreductase</keyword>
<feature type="domain" description="ABM" evidence="2">
    <location>
        <begin position="2"/>
        <end position="91"/>
    </location>
</feature>
<accession>A0A7X0SJU8</accession>
<keyword evidence="4" id="KW-1185">Reference proteome</keyword>
<dbReference type="InterPro" id="IPR011008">
    <property type="entry name" value="Dimeric_a/b-barrel"/>
</dbReference>
<dbReference type="EMBL" id="JACJVO010000011">
    <property type="protein sequence ID" value="MBB6731312.1"/>
    <property type="molecule type" value="Genomic_DNA"/>
</dbReference>
<dbReference type="SUPFAM" id="SSF54909">
    <property type="entry name" value="Dimeric alpha+beta barrel"/>
    <property type="match status" value="1"/>
</dbReference>
<proteinExistence type="predicted"/>
<comment type="caution">
    <text evidence="3">The sequence shown here is derived from an EMBL/GenBank/DDBJ whole genome shotgun (WGS) entry which is preliminary data.</text>
</comment>
<dbReference type="InterPro" id="IPR050404">
    <property type="entry name" value="Heme-degrading_MO"/>
</dbReference>
<organism evidence="3 4">
    <name type="scientific">Cohnella zeiphila</name>
    <dbReference type="NCBI Taxonomy" id="2761120"/>
    <lineage>
        <taxon>Bacteria</taxon>
        <taxon>Bacillati</taxon>
        <taxon>Bacillota</taxon>
        <taxon>Bacilli</taxon>
        <taxon>Bacillales</taxon>
        <taxon>Paenibacillaceae</taxon>
        <taxon>Cohnella</taxon>
    </lineage>
</organism>
<keyword evidence="3" id="KW-0503">Monooxygenase</keyword>
<dbReference type="InterPro" id="IPR007138">
    <property type="entry name" value="ABM_dom"/>
</dbReference>
<dbReference type="GO" id="GO:0004497">
    <property type="term" value="F:monooxygenase activity"/>
    <property type="evidence" value="ECO:0007669"/>
    <property type="project" value="UniProtKB-KW"/>
</dbReference>
<feature type="region of interest" description="Disordered" evidence="1">
    <location>
        <begin position="73"/>
        <end position="128"/>
    </location>
</feature>
<name>A0A7X0SJU8_9BACL</name>